<comment type="similarity">
    <text evidence="1">Belongs to the MAF1 family.</text>
</comment>
<dbReference type="GO" id="GO:0016480">
    <property type="term" value="P:negative regulation of transcription by RNA polymerase III"/>
    <property type="evidence" value="ECO:0007669"/>
    <property type="project" value="UniProtKB-UniRule"/>
</dbReference>
<keyword evidence="4" id="KW-1185">Reference proteome</keyword>
<protein>
    <recommendedName>
        <fullName evidence="1">Repressor of RNA polymerase III transcription</fullName>
    </recommendedName>
</protein>
<dbReference type="GO" id="GO:0005634">
    <property type="term" value="C:nucleus"/>
    <property type="evidence" value="ECO:0007669"/>
    <property type="project" value="UniProtKB-SubCell"/>
</dbReference>
<dbReference type="GeneID" id="8854489"/>
<dbReference type="Gene3D" id="3.40.1000.50">
    <property type="entry name" value="Repressor of RNA polymerase III transcription Maf1"/>
    <property type="match status" value="1"/>
</dbReference>
<dbReference type="PIRSF" id="PIRSF037240">
    <property type="entry name" value="RNA_polIII_Trep_MAF1"/>
    <property type="match status" value="1"/>
</dbReference>
<feature type="region of interest" description="Disordered" evidence="2">
    <location>
        <begin position="44"/>
        <end position="82"/>
    </location>
</feature>
<dbReference type="OMA" id="DEREGMM"/>
<evidence type="ECO:0000256" key="2">
    <source>
        <dbReference type="SAM" id="MobiDB-lite"/>
    </source>
</evidence>
<dbReference type="Proteomes" id="UP000006671">
    <property type="component" value="Unassembled WGS sequence"/>
</dbReference>
<keyword evidence="1" id="KW-0804">Transcription</keyword>
<evidence type="ECO:0000313" key="3">
    <source>
        <dbReference type="EMBL" id="EFC39885.1"/>
    </source>
</evidence>
<dbReference type="VEuPathDB" id="AmoebaDB:NAEGRDRAFT_59183"/>
<keyword evidence="1" id="KW-0539">Nucleus</keyword>
<dbReference type="EMBL" id="GG738896">
    <property type="protein sequence ID" value="EFC39885.1"/>
    <property type="molecule type" value="Genomic_DNA"/>
</dbReference>
<dbReference type="KEGG" id="ngr:NAEGRDRAFT_59183"/>
<dbReference type="STRING" id="5762.D2VTM1"/>
<feature type="compositionally biased region" description="Low complexity" evidence="2">
    <location>
        <begin position="55"/>
        <end position="82"/>
    </location>
</feature>
<keyword evidence="1" id="KW-0805">Transcription regulation</keyword>
<accession>D2VTM1</accession>
<dbReference type="InterPro" id="IPR015257">
    <property type="entry name" value="Maf1"/>
</dbReference>
<organism evidence="4">
    <name type="scientific">Naegleria gruberi</name>
    <name type="common">Amoeba</name>
    <dbReference type="NCBI Taxonomy" id="5762"/>
    <lineage>
        <taxon>Eukaryota</taxon>
        <taxon>Discoba</taxon>
        <taxon>Heterolobosea</taxon>
        <taxon>Tetramitia</taxon>
        <taxon>Eutetramitia</taxon>
        <taxon>Vahlkampfiidae</taxon>
        <taxon>Naegleria</taxon>
    </lineage>
</organism>
<proteinExistence type="inferred from homology"/>
<evidence type="ECO:0000256" key="1">
    <source>
        <dbReference type="PIRNR" id="PIRNR037240"/>
    </source>
</evidence>
<dbReference type="FunCoup" id="D2VTM1">
    <property type="interactions" value="374"/>
</dbReference>
<dbReference type="PANTHER" id="PTHR22504">
    <property type="entry name" value="REPRESSOR OF RNA POLYMERASE III TRANSCRIPTION MAF1"/>
    <property type="match status" value="1"/>
</dbReference>
<keyword evidence="1" id="KW-0678">Repressor</keyword>
<dbReference type="GO" id="GO:0000994">
    <property type="term" value="F:RNA polymerase III core binding"/>
    <property type="evidence" value="ECO:0007669"/>
    <property type="project" value="TreeGrafter"/>
</dbReference>
<dbReference type="PANTHER" id="PTHR22504:SF0">
    <property type="entry name" value="REPRESSOR OF RNA POLYMERASE III TRANSCRIPTION MAF1 HOMOLOG"/>
    <property type="match status" value="1"/>
</dbReference>
<dbReference type="RefSeq" id="XP_002672629.1">
    <property type="nucleotide sequence ID" value="XM_002672583.1"/>
</dbReference>
<dbReference type="OrthoDB" id="277029at2759"/>
<dbReference type="AlphaFoldDB" id="D2VTM1"/>
<dbReference type="Pfam" id="PF09174">
    <property type="entry name" value="Maf1"/>
    <property type="match status" value="1"/>
</dbReference>
<dbReference type="InParanoid" id="D2VTM1"/>
<reference evidence="3 4" key="1">
    <citation type="journal article" date="2010" name="Cell">
        <title>The genome of Naegleria gruberi illuminates early eukaryotic versatility.</title>
        <authorList>
            <person name="Fritz-Laylin L.K."/>
            <person name="Prochnik S.E."/>
            <person name="Ginger M.L."/>
            <person name="Dacks J.B."/>
            <person name="Carpenter M.L."/>
            <person name="Field M.C."/>
            <person name="Kuo A."/>
            <person name="Paredez A."/>
            <person name="Chapman J."/>
            <person name="Pham J."/>
            <person name="Shu S."/>
            <person name="Neupane R."/>
            <person name="Cipriano M."/>
            <person name="Mancuso J."/>
            <person name="Tu H."/>
            <person name="Salamov A."/>
            <person name="Lindquist E."/>
            <person name="Shapiro H."/>
            <person name="Lucas S."/>
            <person name="Grigoriev I.V."/>
            <person name="Cande W.Z."/>
            <person name="Fulton C."/>
            <person name="Rokhsar D.S."/>
            <person name="Dawson S.C."/>
        </authorList>
    </citation>
    <scope>NUCLEOTIDE SEQUENCE [LARGE SCALE GENOMIC DNA]</scope>
    <source>
        <strain evidence="3 4">NEG-M</strain>
    </source>
</reference>
<comment type="subcellular location">
    <subcellularLocation>
        <location evidence="1">Nucleus</location>
    </subcellularLocation>
</comment>
<dbReference type="eggNOG" id="KOG3104">
    <property type="taxonomic scope" value="Eukaryota"/>
</dbReference>
<name>D2VTM1_NAEGR</name>
<evidence type="ECO:0000313" key="4">
    <source>
        <dbReference type="Proteomes" id="UP000006671"/>
    </source>
</evidence>
<dbReference type="InterPro" id="IPR038564">
    <property type="entry name" value="Maf1_sf"/>
</dbReference>
<sequence length="299" mass="34666">MKYIEFQELWPYNCLLDGYDLGITYLYGKIEVFSCKQTSQDRKLTKEIESRRRTSSNASLSSSLPTSTNGTRLSTLSQSVQTQQMQIPTKATTVAHHQVDVVSPPALSPPCFYDLTSQFNDDPFGNEKRQTYIDLISTLNNSYPDYDFRHVKPEFFTQVTLQDSIQNINNSLHEVYENEQFSSLWTNVNEIIDLNHCEVYSYLPDQNLDDPMADPLSLGGSKLWSWNYFFVNRPLKRLVFFTAYGKSKACALEDDEREGMMVGDQYDDEDYFYSNTKNANVHFDYNESDSEMMDEFDDL</sequence>
<gene>
    <name evidence="3" type="ORF">NAEGRDRAFT_59183</name>
</gene>